<dbReference type="EMBL" id="JAVFHQ010000046">
    <property type="protein sequence ID" value="KAK4541982.1"/>
    <property type="molecule type" value="Genomic_DNA"/>
</dbReference>
<comment type="caution">
    <text evidence="2">The sequence shown here is derived from an EMBL/GenBank/DDBJ whole genome shotgun (WGS) entry which is preliminary data.</text>
</comment>
<protein>
    <submittedName>
        <fullName evidence="2">Uncharacterized protein</fullName>
    </submittedName>
</protein>
<keyword evidence="3" id="KW-1185">Reference proteome</keyword>
<evidence type="ECO:0000313" key="3">
    <source>
        <dbReference type="Proteomes" id="UP001324427"/>
    </source>
</evidence>
<name>A0AAV9JA46_9PEZI</name>
<gene>
    <name evidence="2" type="ORF">LTR36_007182</name>
</gene>
<dbReference type="Proteomes" id="UP001324427">
    <property type="component" value="Unassembled WGS sequence"/>
</dbReference>
<evidence type="ECO:0000256" key="1">
    <source>
        <dbReference type="SAM" id="Phobius"/>
    </source>
</evidence>
<accession>A0AAV9JA46</accession>
<organism evidence="2 3">
    <name type="scientific">Oleoguttula mirabilis</name>
    <dbReference type="NCBI Taxonomy" id="1507867"/>
    <lineage>
        <taxon>Eukaryota</taxon>
        <taxon>Fungi</taxon>
        <taxon>Dikarya</taxon>
        <taxon>Ascomycota</taxon>
        <taxon>Pezizomycotina</taxon>
        <taxon>Dothideomycetes</taxon>
        <taxon>Dothideomycetidae</taxon>
        <taxon>Mycosphaerellales</taxon>
        <taxon>Teratosphaeriaceae</taxon>
        <taxon>Oleoguttula</taxon>
    </lineage>
</organism>
<sequence>MVNNSLIVLCCIAGAGIAVFLGWAMTHRFTRPVPDATTHAGLGNDFSQAQYMREVRLRHHDDLAVAFGGRRALDQAKGHAESWGTV</sequence>
<reference evidence="2 3" key="1">
    <citation type="submission" date="2021-11" db="EMBL/GenBank/DDBJ databases">
        <title>Black yeast isolated from Biological Soil Crust.</title>
        <authorList>
            <person name="Kurbessoian T."/>
        </authorList>
    </citation>
    <scope>NUCLEOTIDE SEQUENCE [LARGE SCALE GENOMIC DNA]</scope>
    <source>
        <strain evidence="2 3">CCFEE 5522</strain>
    </source>
</reference>
<dbReference type="AlphaFoldDB" id="A0AAV9JA46"/>
<keyword evidence="1" id="KW-0812">Transmembrane</keyword>
<keyword evidence="1" id="KW-0472">Membrane</keyword>
<evidence type="ECO:0000313" key="2">
    <source>
        <dbReference type="EMBL" id="KAK4541982.1"/>
    </source>
</evidence>
<keyword evidence="1" id="KW-1133">Transmembrane helix</keyword>
<feature type="transmembrane region" description="Helical" evidence="1">
    <location>
        <begin position="6"/>
        <end position="24"/>
    </location>
</feature>
<proteinExistence type="predicted"/>